<reference evidence="9 10" key="1">
    <citation type="submission" date="2018-06" db="EMBL/GenBank/DDBJ databases">
        <authorList>
            <consortium name="IHU Genomes"/>
        </authorList>
    </citation>
    <scope>NUCLEOTIDE SEQUENCE [LARGE SCALE GENOMIC DNA]</scope>
    <source>
        <strain evidence="9 10">NEC25</strain>
    </source>
</reference>
<dbReference type="PANTHER" id="PTHR34984:SF1">
    <property type="entry name" value="CARBON STORAGE REGULATOR"/>
    <property type="match status" value="1"/>
</dbReference>
<dbReference type="AlphaFoldDB" id="A0A650MNQ3"/>
<comment type="subcellular location">
    <subcellularLocation>
        <location evidence="6">Cytoplasm</location>
    </subcellularLocation>
</comment>
<keyword evidence="3 6" id="KW-1005">Bacterial flagellum biogenesis</keyword>
<dbReference type="GO" id="GO:0045947">
    <property type="term" value="P:negative regulation of translational initiation"/>
    <property type="evidence" value="ECO:0007669"/>
    <property type="project" value="UniProtKB-UniRule"/>
</dbReference>
<gene>
    <name evidence="6 9" type="primary">csrA</name>
    <name evidence="8" type="ORF">CNEO2_10098</name>
    <name evidence="7" type="ORF">CNEO_41704</name>
    <name evidence="9" type="ORF">CNEONATNEC25_03198</name>
</gene>
<dbReference type="FunFam" id="2.60.40.4380:FF:000002">
    <property type="entry name" value="Translational regulator CsrA"/>
    <property type="match status" value="1"/>
</dbReference>
<evidence type="ECO:0000256" key="2">
    <source>
        <dbReference type="ARBA" id="ARBA00022491"/>
    </source>
</evidence>
<dbReference type="EMBL" id="UWJD01000002">
    <property type="protein sequence ID" value="VCT85595.1"/>
    <property type="molecule type" value="Genomic_DNA"/>
</dbReference>
<dbReference type="Gene3D" id="2.60.40.4380">
    <property type="entry name" value="Translational regulator CsrA"/>
    <property type="match status" value="1"/>
</dbReference>
<dbReference type="Proteomes" id="UP001189143">
    <property type="component" value="Unassembled WGS sequence"/>
</dbReference>
<comment type="similarity">
    <text evidence="6">Belongs to the CsrA/RsmA family.</text>
</comment>
<dbReference type="Proteomes" id="UP000431451">
    <property type="component" value="Unassembled WGS sequence"/>
</dbReference>
<evidence type="ECO:0000313" key="10">
    <source>
        <dbReference type="Proteomes" id="UP000431451"/>
    </source>
</evidence>
<dbReference type="InterPro" id="IPR036107">
    <property type="entry name" value="CsrA_sf"/>
</dbReference>
<evidence type="ECO:0000313" key="9">
    <source>
        <dbReference type="EMBL" id="VCT85595.1"/>
    </source>
</evidence>
<organism evidence="9 10">
    <name type="scientific">Clostridium neonatale</name>
    <dbReference type="NCBI Taxonomy" id="137838"/>
    <lineage>
        <taxon>Bacteria</taxon>
        <taxon>Bacillati</taxon>
        <taxon>Bacillota</taxon>
        <taxon>Clostridia</taxon>
        <taxon>Eubacteriales</taxon>
        <taxon>Clostridiaceae</taxon>
        <taxon>Clostridium</taxon>
    </lineage>
</organism>
<dbReference type="InterPro" id="IPR003751">
    <property type="entry name" value="CsrA"/>
</dbReference>
<proteinExistence type="inferred from homology"/>
<dbReference type="RefSeq" id="WP_125147440.1">
    <property type="nucleotide sequence ID" value="NZ_CAKJVD010000009.1"/>
</dbReference>
<dbReference type="NCBIfam" id="TIGR00202">
    <property type="entry name" value="csrA"/>
    <property type="match status" value="1"/>
</dbReference>
<dbReference type="GO" id="GO:0005829">
    <property type="term" value="C:cytosol"/>
    <property type="evidence" value="ECO:0007669"/>
    <property type="project" value="TreeGrafter"/>
</dbReference>
<dbReference type="Pfam" id="PF02599">
    <property type="entry name" value="CsrA"/>
    <property type="match status" value="1"/>
</dbReference>
<reference evidence="8" key="3">
    <citation type="submission" date="2022-10" db="EMBL/GenBank/DDBJ databases">
        <authorList>
            <person name="Aires J."/>
            <person name="Mesa V."/>
        </authorList>
    </citation>
    <scope>NUCLEOTIDE SEQUENCE</scope>
    <source>
        <strain evidence="8">Clostridium neonatale JD116</strain>
    </source>
</reference>
<evidence type="ECO:0000313" key="7">
    <source>
        <dbReference type="EMBL" id="CAG9705201.1"/>
    </source>
</evidence>
<accession>A0A650MNQ3</accession>
<dbReference type="SUPFAM" id="SSF117130">
    <property type="entry name" value="CsrA-like"/>
    <property type="match status" value="1"/>
</dbReference>
<evidence type="ECO:0000313" key="8">
    <source>
        <dbReference type="EMBL" id="CAI3560626.1"/>
    </source>
</evidence>
<dbReference type="EMBL" id="CAKJVE010000004">
    <property type="protein sequence ID" value="CAG9705201.1"/>
    <property type="molecule type" value="Genomic_DNA"/>
</dbReference>
<comment type="subunit">
    <text evidence="6">Homodimer; the beta-strands of each monomer intercalate to form a hydrophobic core, while the alpha-helices form wings that extend away from the core.</text>
</comment>
<reference evidence="7" key="2">
    <citation type="submission" date="2021-10" db="EMBL/GenBank/DDBJ databases">
        <authorList>
            <person name="Mesa V."/>
        </authorList>
    </citation>
    <scope>NUCLEOTIDE SEQUENCE</scope>
    <source>
        <strain evidence="7">CC3_PB</strain>
    </source>
</reference>
<dbReference type="HAMAP" id="MF_00167">
    <property type="entry name" value="CsrA"/>
    <property type="match status" value="1"/>
</dbReference>
<sequence>MLIITRKKGESLMIGDDIEITISKIEDGSVKIGIQAPKEVSILRKELLEEIKNENKNAANMNFDLLKNIKRNKE</sequence>
<dbReference type="GO" id="GO:1902208">
    <property type="term" value="P:regulation of bacterial-type flagellum assembly"/>
    <property type="evidence" value="ECO:0007669"/>
    <property type="project" value="UniProtKB-UniRule"/>
</dbReference>
<dbReference type="NCBIfam" id="NF002469">
    <property type="entry name" value="PRK01712.1"/>
    <property type="match status" value="1"/>
</dbReference>
<dbReference type="GO" id="GO:0006109">
    <property type="term" value="P:regulation of carbohydrate metabolic process"/>
    <property type="evidence" value="ECO:0007669"/>
    <property type="project" value="InterPro"/>
</dbReference>
<dbReference type="GO" id="GO:0048027">
    <property type="term" value="F:mRNA 5'-UTR binding"/>
    <property type="evidence" value="ECO:0007669"/>
    <property type="project" value="UniProtKB-UniRule"/>
</dbReference>
<evidence type="ECO:0000256" key="1">
    <source>
        <dbReference type="ARBA" id="ARBA00022490"/>
    </source>
</evidence>
<name>A0A650MNQ3_9CLOT</name>
<protein>
    <recommendedName>
        <fullName evidence="6">Translational regulator CsrA</fullName>
    </recommendedName>
</protein>
<comment type="function">
    <text evidence="6">A translational regulator that binds mRNA to regulate translation initiation and/or mRNA stability. Usually binds in the 5'-UTR at or near the Shine-Dalgarno sequence preventing ribosome-binding, thus repressing translation. Its main target seems to be the major flagellin gene, while its function is anatagonized by FliW.</text>
</comment>
<evidence type="ECO:0000256" key="3">
    <source>
        <dbReference type="ARBA" id="ARBA00022795"/>
    </source>
</evidence>
<dbReference type="GO" id="GO:0006402">
    <property type="term" value="P:mRNA catabolic process"/>
    <property type="evidence" value="ECO:0007669"/>
    <property type="project" value="InterPro"/>
</dbReference>
<evidence type="ECO:0000256" key="4">
    <source>
        <dbReference type="ARBA" id="ARBA00022845"/>
    </source>
</evidence>
<keyword evidence="4 6" id="KW-0810">Translation regulation</keyword>
<dbReference type="PANTHER" id="PTHR34984">
    <property type="entry name" value="CARBON STORAGE REGULATOR"/>
    <property type="match status" value="1"/>
</dbReference>
<dbReference type="EMBL" id="CAMTCP010000111">
    <property type="protein sequence ID" value="CAI3560626.1"/>
    <property type="molecule type" value="Genomic_DNA"/>
</dbReference>
<dbReference type="Proteomes" id="UP000789738">
    <property type="component" value="Unassembled WGS sequence"/>
</dbReference>
<keyword evidence="1 6" id="KW-0963">Cytoplasm</keyword>
<evidence type="ECO:0000256" key="5">
    <source>
        <dbReference type="ARBA" id="ARBA00022884"/>
    </source>
</evidence>
<dbReference type="GO" id="GO:0044781">
    <property type="term" value="P:bacterial-type flagellum organization"/>
    <property type="evidence" value="ECO:0007669"/>
    <property type="project" value="UniProtKB-KW"/>
</dbReference>
<keyword evidence="5 6" id="KW-0694">RNA-binding</keyword>
<keyword evidence="2 6" id="KW-0678">Repressor</keyword>
<evidence type="ECO:0000256" key="6">
    <source>
        <dbReference type="HAMAP-Rule" id="MF_00167"/>
    </source>
</evidence>